<evidence type="ECO:0000256" key="3">
    <source>
        <dbReference type="ARBA" id="ARBA00022606"/>
    </source>
</evidence>
<keyword evidence="2" id="KW-1003">Cell membrane</keyword>
<dbReference type="Pfam" id="PF02949">
    <property type="entry name" value="7tm_6"/>
    <property type="match status" value="1"/>
</dbReference>
<evidence type="ECO:0000256" key="8">
    <source>
        <dbReference type="ARBA" id="ARBA00023170"/>
    </source>
</evidence>
<sequence>MPYYRHSRSPVLFSNQYHSRLLLEADYCNGGDRCMMIRIIRPKPSEPDDVEEIGSFDRAIAIIRYGMRLLGFWPQDTWFLCNLQCGSIFILIVLTVFPAIVQTYSVLYTVTDWNSVMHEILGTVPIIPLLARFVFMKVMARNFRFILYTMTADWANYRYLAKRSRQIMIYYAKRGRRFSILSTMLLMLATMGFMLTPVVNMWRNNGVWNATIRTLPQEGLYPFREKESPVYEILYVVQSLTTFFSTTAFATVDCFLYIIVFHACGQFDVLAATLKQYDGSIRHCYTKNARNCACLSCIVKLHVHILSTFNTVDTVLFAQILAAFSRHNC</sequence>
<keyword evidence="8" id="KW-0675">Receptor</keyword>
<dbReference type="OrthoDB" id="8185860at2759"/>
<evidence type="ECO:0000256" key="7">
    <source>
        <dbReference type="ARBA" id="ARBA00023136"/>
    </source>
</evidence>
<evidence type="ECO:0000256" key="5">
    <source>
        <dbReference type="ARBA" id="ARBA00022725"/>
    </source>
</evidence>
<keyword evidence="7 10" id="KW-0472">Membrane</keyword>
<keyword evidence="9" id="KW-0807">Transducer</keyword>
<dbReference type="PANTHER" id="PTHR21137">
    <property type="entry name" value="ODORANT RECEPTOR"/>
    <property type="match status" value="1"/>
</dbReference>
<gene>
    <name evidence="12" type="primary">LOC112457743</name>
</gene>
<comment type="subcellular location">
    <subcellularLocation>
        <location evidence="1">Cell membrane</location>
        <topology evidence="1">Multi-pass membrane protein</topology>
    </subcellularLocation>
</comment>
<keyword evidence="6 10" id="KW-1133">Transmembrane helix</keyword>
<dbReference type="GO" id="GO:0005886">
    <property type="term" value="C:plasma membrane"/>
    <property type="evidence" value="ECO:0007669"/>
    <property type="project" value="UniProtKB-SubCell"/>
</dbReference>
<keyword evidence="4 10" id="KW-0812">Transmembrane</keyword>
<evidence type="ECO:0000256" key="10">
    <source>
        <dbReference type="SAM" id="Phobius"/>
    </source>
</evidence>
<dbReference type="Proteomes" id="UP000504618">
    <property type="component" value="Unplaced"/>
</dbReference>
<evidence type="ECO:0000313" key="12">
    <source>
        <dbReference type="RefSeq" id="XP_024876726.1"/>
    </source>
</evidence>
<feature type="transmembrane region" description="Helical" evidence="10">
    <location>
        <begin position="178"/>
        <end position="199"/>
    </location>
</feature>
<evidence type="ECO:0000313" key="11">
    <source>
        <dbReference type="Proteomes" id="UP000504618"/>
    </source>
</evidence>
<feature type="transmembrane region" description="Helical" evidence="10">
    <location>
        <begin position="120"/>
        <end position="140"/>
    </location>
</feature>
<evidence type="ECO:0000256" key="1">
    <source>
        <dbReference type="ARBA" id="ARBA00004651"/>
    </source>
</evidence>
<feature type="transmembrane region" description="Helical" evidence="10">
    <location>
        <begin position="77"/>
        <end position="100"/>
    </location>
</feature>
<evidence type="ECO:0000256" key="4">
    <source>
        <dbReference type="ARBA" id="ARBA00022692"/>
    </source>
</evidence>
<evidence type="ECO:0000256" key="2">
    <source>
        <dbReference type="ARBA" id="ARBA00022475"/>
    </source>
</evidence>
<name>A0A6J1Q5M2_9HYME</name>
<feature type="transmembrane region" description="Helical" evidence="10">
    <location>
        <begin position="233"/>
        <end position="260"/>
    </location>
</feature>
<dbReference type="GO" id="GO:0004984">
    <property type="term" value="F:olfactory receptor activity"/>
    <property type="evidence" value="ECO:0007669"/>
    <property type="project" value="InterPro"/>
</dbReference>
<keyword evidence="3" id="KW-0716">Sensory transduction</keyword>
<accession>A0A6J1Q5M2</accession>
<organism evidence="11 12">
    <name type="scientific">Temnothorax curvispinosus</name>
    <dbReference type="NCBI Taxonomy" id="300111"/>
    <lineage>
        <taxon>Eukaryota</taxon>
        <taxon>Metazoa</taxon>
        <taxon>Ecdysozoa</taxon>
        <taxon>Arthropoda</taxon>
        <taxon>Hexapoda</taxon>
        <taxon>Insecta</taxon>
        <taxon>Pterygota</taxon>
        <taxon>Neoptera</taxon>
        <taxon>Endopterygota</taxon>
        <taxon>Hymenoptera</taxon>
        <taxon>Apocrita</taxon>
        <taxon>Aculeata</taxon>
        <taxon>Formicoidea</taxon>
        <taxon>Formicidae</taxon>
        <taxon>Myrmicinae</taxon>
        <taxon>Temnothorax</taxon>
    </lineage>
</organism>
<dbReference type="GeneID" id="112457743"/>
<evidence type="ECO:0000256" key="6">
    <source>
        <dbReference type="ARBA" id="ARBA00022989"/>
    </source>
</evidence>
<keyword evidence="11" id="KW-1185">Reference proteome</keyword>
<keyword evidence="5" id="KW-0552">Olfaction</keyword>
<dbReference type="AlphaFoldDB" id="A0A6J1Q5M2"/>
<evidence type="ECO:0000256" key="9">
    <source>
        <dbReference type="ARBA" id="ARBA00023224"/>
    </source>
</evidence>
<dbReference type="InterPro" id="IPR004117">
    <property type="entry name" value="7tm6_olfct_rcpt"/>
</dbReference>
<reference evidence="12" key="1">
    <citation type="submission" date="2025-08" db="UniProtKB">
        <authorList>
            <consortium name="RefSeq"/>
        </authorList>
    </citation>
    <scope>IDENTIFICATION</scope>
    <source>
        <tissue evidence="12">Whole body</tissue>
    </source>
</reference>
<protein>
    <submittedName>
        <fullName evidence="12">Uncharacterized protein LOC112457743</fullName>
    </submittedName>
</protein>
<dbReference type="PANTHER" id="PTHR21137:SF35">
    <property type="entry name" value="ODORANT RECEPTOR 19A-RELATED"/>
    <property type="match status" value="1"/>
</dbReference>
<dbReference type="GO" id="GO:0005549">
    <property type="term" value="F:odorant binding"/>
    <property type="evidence" value="ECO:0007669"/>
    <property type="project" value="InterPro"/>
</dbReference>
<proteinExistence type="predicted"/>
<dbReference type="GO" id="GO:0007165">
    <property type="term" value="P:signal transduction"/>
    <property type="evidence" value="ECO:0007669"/>
    <property type="project" value="UniProtKB-KW"/>
</dbReference>
<dbReference type="RefSeq" id="XP_024876726.1">
    <property type="nucleotide sequence ID" value="XM_025020958.1"/>
</dbReference>